<evidence type="ECO:0000256" key="1">
    <source>
        <dbReference type="SAM" id="Phobius"/>
    </source>
</evidence>
<feature type="transmembrane region" description="Helical" evidence="1">
    <location>
        <begin position="14"/>
        <end position="34"/>
    </location>
</feature>
<dbReference type="EMBL" id="GEDG01015698">
    <property type="protein sequence ID" value="JAP23231.1"/>
    <property type="molecule type" value="Transcribed_RNA"/>
</dbReference>
<keyword evidence="1" id="KW-1133">Transmembrane helix</keyword>
<accession>A0A0V0HSF3</accession>
<proteinExistence type="predicted"/>
<name>A0A0V0HSF3_SOLCH</name>
<protein>
    <submittedName>
        <fullName evidence="2">Putative ovule protein</fullName>
    </submittedName>
</protein>
<organism evidence="2">
    <name type="scientific">Solanum chacoense</name>
    <name type="common">Chaco potato</name>
    <dbReference type="NCBI Taxonomy" id="4108"/>
    <lineage>
        <taxon>Eukaryota</taxon>
        <taxon>Viridiplantae</taxon>
        <taxon>Streptophyta</taxon>
        <taxon>Embryophyta</taxon>
        <taxon>Tracheophyta</taxon>
        <taxon>Spermatophyta</taxon>
        <taxon>Magnoliopsida</taxon>
        <taxon>eudicotyledons</taxon>
        <taxon>Gunneridae</taxon>
        <taxon>Pentapetalae</taxon>
        <taxon>asterids</taxon>
        <taxon>lamiids</taxon>
        <taxon>Solanales</taxon>
        <taxon>Solanaceae</taxon>
        <taxon>Solanoideae</taxon>
        <taxon>Solaneae</taxon>
        <taxon>Solanum</taxon>
    </lineage>
</organism>
<dbReference type="AlphaFoldDB" id="A0A0V0HSF3"/>
<reference evidence="2" key="1">
    <citation type="submission" date="2015-12" db="EMBL/GenBank/DDBJ databases">
        <title>Gene expression during late stages of embryo sac development: a critical building block for successful pollen-pistil interactions.</title>
        <authorList>
            <person name="Liu Y."/>
            <person name="Joly V."/>
            <person name="Sabar M."/>
            <person name="Matton D.P."/>
        </authorList>
    </citation>
    <scope>NUCLEOTIDE SEQUENCE</scope>
</reference>
<keyword evidence="1" id="KW-0472">Membrane</keyword>
<sequence>MLISVMSSITYCSMLISIMSTSSLHLYSPMLILVMKSSLVTKKRLIHSFPRRRLTSPLTFTFPIQIMLLIM</sequence>
<keyword evidence="1" id="KW-0812">Transmembrane</keyword>
<evidence type="ECO:0000313" key="2">
    <source>
        <dbReference type="EMBL" id="JAP23231.1"/>
    </source>
</evidence>